<dbReference type="InterPro" id="IPR002220">
    <property type="entry name" value="DapA-like"/>
</dbReference>
<proteinExistence type="predicted"/>
<dbReference type="GO" id="GO:0008840">
    <property type="term" value="F:4-hydroxy-tetrahydrodipicolinate synthase activity"/>
    <property type="evidence" value="ECO:0007669"/>
    <property type="project" value="UniProtKB-EC"/>
</dbReference>
<accession>A0A645GRN2</accession>
<protein>
    <submittedName>
        <fullName evidence="1">4-hydroxy-tetrahydrodipicolinate synthase</fullName>
        <ecNumber evidence="1">4.3.3.7</ecNumber>
    </submittedName>
</protein>
<keyword evidence="1" id="KW-0456">Lyase</keyword>
<evidence type="ECO:0000313" key="1">
    <source>
        <dbReference type="EMBL" id="MPN28602.1"/>
    </source>
</evidence>
<sequence>MGVGACAAPKLCRRLYDSFMAGDLEKAQGYHRMLCKVMSVIFGQPFPSSLKAAVEMQGIDCGFPRKPAATIDTDGKRQLYSVLVEAGVI</sequence>
<gene>
    <name evidence="1" type="primary">dapA_70</name>
    <name evidence="1" type="ORF">SDC9_176044</name>
</gene>
<dbReference type="SUPFAM" id="SSF51569">
    <property type="entry name" value="Aldolase"/>
    <property type="match status" value="1"/>
</dbReference>
<comment type="caution">
    <text evidence="1">The sequence shown here is derived from an EMBL/GenBank/DDBJ whole genome shotgun (WGS) entry which is preliminary data.</text>
</comment>
<dbReference type="AlphaFoldDB" id="A0A645GRN2"/>
<reference evidence="1" key="1">
    <citation type="submission" date="2019-08" db="EMBL/GenBank/DDBJ databases">
        <authorList>
            <person name="Kucharzyk K."/>
            <person name="Murdoch R.W."/>
            <person name="Higgins S."/>
            <person name="Loffler F."/>
        </authorList>
    </citation>
    <scope>NUCLEOTIDE SEQUENCE</scope>
</reference>
<dbReference type="InterPro" id="IPR013785">
    <property type="entry name" value="Aldolase_TIM"/>
</dbReference>
<name>A0A645GRN2_9ZZZZ</name>
<organism evidence="1">
    <name type="scientific">bioreactor metagenome</name>
    <dbReference type="NCBI Taxonomy" id="1076179"/>
    <lineage>
        <taxon>unclassified sequences</taxon>
        <taxon>metagenomes</taxon>
        <taxon>ecological metagenomes</taxon>
    </lineage>
</organism>
<dbReference type="Gene3D" id="3.20.20.70">
    <property type="entry name" value="Aldolase class I"/>
    <property type="match status" value="1"/>
</dbReference>
<dbReference type="EC" id="4.3.3.7" evidence="1"/>
<dbReference type="EMBL" id="VSSQ01078956">
    <property type="protein sequence ID" value="MPN28602.1"/>
    <property type="molecule type" value="Genomic_DNA"/>
</dbReference>
<dbReference type="Pfam" id="PF00701">
    <property type="entry name" value="DHDPS"/>
    <property type="match status" value="1"/>
</dbReference>